<sequence length="271" mass="30145">MWVMLASALAVLSPARRLAIMLLLCATLAGFFTDTLRWPALLPLAVSALLVWLRVENPARRGLQVMTETALLLTAGGLFLHLWPGFQPLLQVDNMQAGPRSLPFSFAYHFDKALIPFVLLACLPTLFRTRPFPPRHISAWLLLLAAIPLLLYVAVCTGGLAPERHWPAWLGRFMLANLFFVALAEEALFRGYLQQRLRQRLGNLPALLLASLLFGVAHVAGGALLVLFATLAGVIYGLAWHWSGRLWVAAGVHFLFNLTHLLWFTYPALQH</sequence>
<evidence type="ECO:0000313" key="3">
    <source>
        <dbReference type="EMBL" id="QDY43349.1"/>
    </source>
</evidence>
<keyword evidence="3" id="KW-0482">Metalloprotease</keyword>
<dbReference type="AlphaFoldDB" id="A0A518XGT2"/>
<dbReference type="GO" id="GO:0080120">
    <property type="term" value="P:CAAX-box protein maturation"/>
    <property type="evidence" value="ECO:0007669"/>
    <property type="project" value="UniProtKB-ARBA"/>
</dbReference>
<dbReference type="Proteomes" id="UP000319411">
    <property type="component" value="Chromosome"/>
</dbReference>
<dbReference type="EMBL" id="CP032702">
    <property type="protein sequence ID" value="QDY43349.1"/>
    <property type="molecule type" value="Genomic_DNA"/>
</dbReference>
<feature type="transmembrane region" description="Helical" evidence="1">
    <location>
        <begin position="245"/>
        <end position="266"/>
    </location>
</feature>
<dbReference type="KEGG" id="pdis:D8B20_16335"/>
<evidence type="ECO:0000256" key="1">
    <source>
        <dbReference type="SAM" id="Phobius"/>
    </source>
</evidence>
<dbReference type="RefSeq" id="WP_145889920.1">
    <property type="nucleotide sequence ID" value="NZ_CP032702.1"/>
</dbReference>
<proteinExistence type="predicted"/>
<evidence type="ECO:0000313" key="4">
    <source>
        <dbReference type="Proteomes" id="UP000319411"/>
    </source>
</evidence>
<dbReference type="OrthoDB" id="5322702at2"/>
<feature type="transmembrane region" description="Helical" evidence="1">
    <location>
        <begin position="166"/>
        <end position="185"/>
    </location>
</feature>
<feature type="transmembrane region" description="Helical" evidence="1">
    <location>
        <begin position="106"/>
        <end position="127"/>
    </location>
</feature>
<feature type="transmembrane region" description="Helical" evidence="1">
    <location>
        <begin position="139"/>
        <end position="160"/>
    </location>
</feature>
<keyword evidence="1" id="KW-1133">Transmembrane helix</keyword>
<keyword evidence="3" id="KW-0378">Hydrolase</keyword>
<dbReference type="GO" id="GO:0004175">
    <property type="term" value="F:endopeptidase activity"/>
    <property type="evidence" value="ECO:0007669"/>
    <property type="project" value="UniProtKB-ARBA"/>
</dbReference>
<gene>
    <name evidence="3" type="ORF">D8B20_16335</name>
</gene>
<protein>
    <submittedName>
        <fullName evidence="3">CPBP family intramembrane metalloprotease</fullName>
    </submittedName>
</protein>
<keyword evidence="4" id="KW-1185">Reference proteome</keyword>
<dbReference type="Pfam" id="PF02517">
    <property type="entry name" value="Rce1-like"/>
    <property type="match status" value="1"/>
</dbReference>
<keyword evidence="3" id="KW-0645">Protease</keyword>
<feature type="transmembrane region" description="Helical" evidence="1">
    <location>
        <begin position="206"/>
        <end position="239"/>
    </location>
</feature>
<accession>A0A518XGT2</accession>
<dbReference type="InterPro" id="IPR003675">
    <property type="entry name" value="Rce1/LyrA-like_dom"/>
</dbReference>
<feature type="transmembrane region" description="Helical" evidence="1">
    <location>
        <begin position="65"/>
        <end position="86"/>
    </location>
</feature>
<organism evidence="3 4">
    <name type="scientific">Candidatus Pantoea soli</name>
    <dbReference type="NCBI Taxonomy" id="3098669"/>
    <lineage>
        <taxon>Bacteria</taxon>
        <taxon>Pseudomonadati</taxon>
        <taxon>Pseudomonadota</taxon>
        <taxon>Gammaproteobacteria</taxon>
        <taxon>Enterobacterales</taxon>
        <taxon>Erwiniaceae</taxon>
        <taxon>Pantoea</taxon>
    </lineage>
</organism>
<dbReference type="GO" id="GO:0008237">
    <property type="term" value="F:metallopeptidase activity"/>
    <property type="evidence" value="ECO:0007669"/>
    <property type="project" value="UniProtKB-KW"/>
</dbReference>
<reference evidence="3 4" key="1">
    <citation type="submission" date="2018-10" db="EMBL/GenBank/DDBJ databases">
        <title>Genome Sequencing of Pantoea dispersa DSM 32899.</title>
        <authorList>
            <person name="Nawrath M."/>
            <person name="Ottenheim C."/>
            <person name="Wilm A."/>
            <person name="Zimmermann W."/>
            <person name="Wu J.C."/>
        </authorList>
    </citation>
    <scope>NUCLEOTIDE SEQUENCE [LARGE SCALE GENOMIC DNA]</scope>
    <source>
        <strain evidence="3 4">DSM 32899</strain>
    </source>
</reference>
<keyword evidence="1" id="KW-0472">Membrane</keyword>
<feature type="domain" description="CAAX prenyl protease 2/Lysostaphin resistance protein A-like" evidence="2">
    <location>
        <begin position="171"/>
        <end position="258"/>
    </location>
</feature>
<evidence type="ECO:0000259" key="2">
    <source>
        <dbReference type="Pfam" id="PF02517"/>
    </source>
</evidence>
<name>A0A518XGT2_9GAMM</name>
<feature type="transmembrane region" description="Helical" evidence="1">
    <location>
        <begin position="35"/>
        <end position="53"/>
    </location>
</feature>
<keyword evidence="1" id="KW-0812">Transmembrane</keyword>